<gene>
    <name evidence="2" type="ORF">SAMN05444401_2075</name>
</gene>
<proteinExistence type="predicted"/>
<evidence type="ECO:0000256" key="1">
    <source>
        <dbReference type="SAM" id="Phobius"/>
    </source>
</evidence>
<reference evidence="2 3" key="1">
    <citation type="submission" date="2016-11" db="EMBL/GenBank/DDBJ databases">
        <authorList>
            <person name="Jaros S."/>
            <person name="Januszkiewicz K."/>
            <person name="Wedrychowicz H."/>
        </authorList>
    </citation>
    <scope>NUCLEOTIDE SEQUENCE [LARGE SCALE GENOMIC DNA]</scope>
    <source>
        <strain evidence="2 3">DSM 21864</strain>
    </source>
</reference>
<sequence length="165" mass="18874">MQQVLDLFQEYNIYITAVMAIIILLLFIMVIVLFNSVSKVEKRYRKLMRGINNKNLEELINTYLDKVDSSLLIAEEAREISGAMKAQLGKCIQKFAVIRYKAFEDVGSDLSFSIALLDDKNDGIILTGIYARYESTTYAKPIDKGISRYDLSEEEEKVLKEAINK</sequence>
<dbReference type="Pfam" id="PF14584">
    <property type="entry name" value="DUF4446"/>
    <property type="match status" value="1"/>
</dbReference>
<evidence type="ECO:0000313" key="3">
    <source>
        <dbReference type="Proteomes" id="UP000184080"/>
    </source>
</evidence>
<dbReference type="Proteomes" id="UP000184080">
    <property type="component" value="Unassembled WGS sequence"/>
</dbReference>
<dbReference type="OrthoDB" id="5244042at2"/>
<dbReference type="RefSeq" id="WP_073006146.1">
    <property type="nucleotide sequence ID" value="NZ_FQZO01000002.1"/>
</dbReference>
<dbReference type="InterPro" id="IPR027981">
    <property type="entry name" value="DUF4446"/>
</dbReference>
<evidence type="ECO:0008006" key="4">
    <source>
        <dbReference type="Google" id="ProtNLM"/>
    </source>
</evidence>
<keyword evidence="1" id="KW-0812">Transmembrane</keyword>
<dbReference type="AlphaFoldDB" id="A0A1M6FU64"/>
<protein>
    <recommendedName>
        <fullName evidence="4">DUF4446 domain-containing protein</fullName>
    </recommendedName>
</protein>
<dbReference type="EMBL" id="FQZO01000002">
    <property type="protein sequence ID" value="SHJ01248.1"/>
    <property type="molecule type" value="Genomic_DNA"/>
</dbReference>
<keyword evidence="3" id="KW-1185">Reference proteome</keyword>
<feature type="transmembrane region" description="Helical" evidence="1">
    <location>
        <begin position="12"/>
        <end position="37"/>
    </location>
</feature>
<name>A0A1M6FU64_9CLOT</name>
<accession>A0A1M6FU64</accession>
<dbReference type="STRING" id="1121298.SAMN05444401_2075"/>
<keyword evidence="1" id="KW-0472">Membrane</keyword>
<evidence type="ECO:0000313" key="2">
    <source>
        <dbReference type="EMBL" id="SHJ01248.1"/>
    </source>
</evidence>
<keyword evidence="1" id="KW-1133">Transmembrane helix</keyword>
<organism evidence="2 3">
    <name type="scientific">Clostridium amylolyticum</name>
    <dbReference type="NCBI Taxonomy" id="1121298"/>
    <lineage>
        <taxon>Bacteria</taxon>
        <taxon>Bacillati</taxon>
        <taxon>Bacillota</taxon>
        <taxon>Clostridia</taxon>
        <taxon>Eubacteriales</taxon>
        <taxon>Clostridiaceae</taxon>
        <taxon>Clostridium</taxon>
    </lineage>
</organism>